<evidence type="ECO:0000313" key="2">
    <source>
        <dbReference type="Proteomes" id="UP000490800"/>
    </source>
</evidence>
<dbReference type="Pfam" id="PF15931">
    <property type="entry name" value="DUF4747"/>
    <property type="match status" value="1"/>
</dbReference>
<dbReference type="InterPro" id="IPR031832">
    <property type="entry name" value="DUF4747"/>
</dbReference>
<gene>
    <name evidence="1" type="ORF">EDM21_05895</name>
</gene>
<evidence type="ECO:0000313" key="1">
    <source>
        <dbReference type="EMBL" id="MVO99056.1"/>
    </source>
</evidence>
<dbReference type="RefSeq" id="WP_157333709.1">
    <property type="nucleotide sequence ID" value="NZ_RHLK01000002.1"/>
</dbReference>
<accession>A0A7X3FGN9</accession>
<organism evidence="1 2">
    <name type="scientific">Paenibacillus lutrae</name>
    <dbReference type="NCBI Taxonomy" id="2078573"/>
    <lineage>
        <taxon>Bacteria</taxon>
        <taxon>Bacillati</taxon>
        <taxon>Bacillota</taxon>
        <taxon>Bacilli</taxon>
        <taxon>Bacillales</taxon>
        <taxon>Paenibacillaceae</taxon>
        <taxon>Paenibacillus</taxon>
    </lineage>
</organism>
<comment type="caution">
    <text evidence="1">The sequence shown here is derived from an EMBL/GenBank/DDBJ whole genome shotgun (WGS) entry which is preliminary data.</text>
</comment>
<proteinExistence type="predicted"/>
<dbReference type="OrthoDB" id="3034885at2"/>
<dbReference type="AlphaFoldDB" id="A0A7X3FGN9"/>
<evidence type="ECO:0008006" key="3">
    <source>
        <dbReference type="Google" id="ProtNLM"/>
    </source>
</evidence>
<dbReference type="Proteomes" id="UP000490800">
    <property type="component" value="Unassembled WGS sequence"/>
</dbReference>
<reference evidence="1 2" key="1">
    <citation type="journal article" date="2019" name="Microorganisms">
        <title>Paenibacillus lutrae sp. nov., A Chitinolytic Species Isolated from A River Otter in Castril Natural Park, Granada, Spain.</title>
        <authorList>
            <person name="Rodriguez M."/>
            <person name="Reina J.C."/>
            <person name="Bejar V."/>
            <person name="Llamas I."/>
        </authorList>
    </citation>
    <scope>NUCLEOTIDE SEQUENCE [LARGE SCALE GENOMIC DNA]</scope>
    <source>
        <strain evidence="1 2">N10</strain>
    </source>
</reference>
<dbReference type="EMBL" id="RHLK01000002">
    <property type="protein sequence ID" value="MVO99056.1"/>
    <property type="molecule type" value="Genomic_DNA"/>
</dbReference>
<keyword evidence="2" id="KW-1185">Reference proteome</keyword>
<protein>
    <recommendedName>
        <fullName evidence="3">DUF4747 domain-containing protein</fullName>
    </recommendedName>
</protein>
<sequence>MRKHHLYAVKLSINETLFSRPLKESKMHFLSAINTSGIFLKKYNSLWNFIDIAKEDIAGRNIVAGRILRGKDEGTNVVDTTDVKIKRNNVENVASWSNFIFDFATEIVIFEERVGKISKNQFIEVFKQMIEINAPELGELKYEFLPAAENLKGELKKLKVINYARFQLIPANWDDDDDFNELDKELKNLGTSEAVHEYKAKGTGLNPDSILIKKPVNMSLAGYGHFDVRGTDKDGMNKQVISNQELLFESVQSGDDIIEDFTRNYLSFLKKAIEQHIGASKNE</sequence>
<name>A0A7X3FGN9_9BACL</name>